<proteinExistence type="predicted"/>
<protein>
    <recommendedName>
        <fullName evidence="1">(S)-ureidoglycine aminohydrolase cupin domain-containing protein</fullName>
    </recommendedName>
</protein>
<evidence type="ECO:0000313" key="3">
    <source>
        <dbReference type="Proteomes" id="UP000186108"/>
    </source>
</evidence>
<sequence>MEAMPIDEATIVSGSPTATGTTLYTTPDGRTTVGLFRCTPGRFRYALETEELTHLLAGRIVIQPDDGDPIDAKAGDTYILPAGKNMLIDVQESITDIYVSWSAD</sequence>
<gene>
    <name evidence="2" type="ORF">R1CP_36475</name>
</gene>
<dbReference type="PANTHER" id="PTHR40943:SF1">
    <property type="entry name" value="CYTOPLASMIC PROTEIN"/>
    <property type="match status" value="1"/>
</dbReference>
<evidence type="ECO:0000259" key="1">
    <source>
        <dbReference type="Pfam" id="PF05899"/>
    </source>
</evidence>
<dbReference type="EMBL" id="CP009112">
    <property type="protein sequence ID" value="ANS31901.1"/>
    <property type="molecule type" value="Genomic_DNA"/>
</dbReference>
<accession>A0A1B1KH15</accession>
<name>A0A1B1KH15_RHOOP</name>
<dbReference type="Pfam" id="PF05899">
    <property type="entry name" value="Cupin_3"/>
    <property type="match status" value="1"/>
</dbReference>
<dbReference type="PANTHER" id="PTHR40943">
    <property type="entry name" value="CYTOPLASMIC PROTEIN-RELATED"/>
    <property type="match status" value="1"/>
</dbReference>
<dbReference type="InterPro" id="IPR011051">
    <property type="entry name" value="RmlC_Cupin_sf"/>
</dbReference>
<geneLocation type="plasmid" evidence="3">
    <name>pr1cp1</name>
</geneLocation>
<reference evidence="2 3" key="1">
    <citation type="submission" date="2014-07" db="EMBL/GenBank/DDBJ databases">
        <authorList>
            <person name="Zhang J.E."/>
            <person name="Yang H."/>
            <person name="Guo J."/>
            <person name="Deng Z."/>
            <person name="Luo H."/>
            <person name="Luo M."/>
            <person name="Zhao B."/>
        </authorList>
    </citation>
    <scope>NUCLEOTIDE SEQUENCE [LARGE SCALE GENOMIC DNA]</scope>
    <source>
        <strain evidence="2 3">1CP</strain>
        <plasmid evidence="3">Plasmid pr1cp1</plasmid>
    </source>
</reference>
<feature type="domain" description="(S)-ureidoglycine aminohydrolase cupin" evidence="1">
    <location>
        <begin position="26"/>
        <end position="94"/>
    </location>
</feature>
<dbReference type="Gene3D" id="2.60.120.10">
    <property type="entry name" value="Jelly Rolls"/>
    <property type="match status" value="1"/>
</dbReference>
<dbReference type="InterPro" id="IPR008579">
    <property type="entry name" value="UGlyAH_Cupin_dom"/>
</dbReference>
<dbReference type="SUPFAM" id="SSF51182">
    <property type="entry name" value="RmlC-like cupins"/>
    <property type="match status" value="1"/>
</dbReference>
<dbReference type="InterPro" id="IPR014710">
    <property type="entry name" value="RmlC-like_jellyroll"/>
</dbReference>
<organism evidence="2 3">
    <name type="scientific">Rhodococcus opacus</name>
    <name type="common">Nocardia opaca</name>
    <dbReference type="NCBI Taxonomy" id="37919"/>
    <lineage>
        <taxon>Bacteria</taxon>
        <taxon>Bacillati</taxon>
        <taxon>Actinomycetota</taxon>
        <taxon>Actinomycetes</taxon>
        <taxon>Mycobacteriales</taxon>
        <taxon>Nocardiaceae</taxon>
        <taxon>Rhodococcus</taxon>
    </lineage>
</organism>
<dbReference type="AlphaFoldDB" id="A0A1B1KH15"/>
<evidence type="ECO:0000313" key="2">
    <source>
        <dbReference type="EMBL" id="ANS31901.1"/>
    </source>
</evidence>
<keyword evidence="2" id="KW-0614">Plasmid</keyword>
<dbReference type="Proteomes" id="UP000186108">
    <property type="component" value="Plasmid pR1CP1"/>
</dbReference>